<gene>
    <name evidence="1" type="ORF">P171DRAFT_64457</name>
</gene>
<comment type="caution">
    <text evidence="1">The sequence shown here is derived from an EMBL/GenBank/DDBJ whole genome shotgun (WGS) entry which is preliminary data.</text>
</comment>
<dbReference type="Proteomes" id="UP000799764">
    <property type="component" value="Unassembled WGS sequence"/>
</dbReference>
<name>A0A9P4PC29_9PLEO</name>
<protein>
    <submittedName>
        <fullName evidence="1">Uncharacterized protein</fullName>
    </submittedName>
</protein>
<sequence length="199" mass="21747">MVYRHAVHNASTPIVLGFVSSRPSFLRGTQRRRCRLLHCYRVWSQLVCPLCKTTSTASSTQLRPLGAMIGGQPGRFALSRIAPAPSLSSRAQIPVAPSTIHQTHKSYRTTQCLRGNFVRPLCEVLKASRWKGLPSVPLPPPSVPCATTAASEAVGYPTVLRKLRHRLCLSSCPGGFIANLARHAIPPSYQPVQSRESQS</sequence>
<organism evidence="1 2">
    <name type="scientific">Karstenula rhodostoma CBS 690.94</name>
    <dbReference type="NCBI Taxonomy" id="1392251"/>
    <lineage>
        <taxon>Eukaryota</taxon>
        <taxon>Fungi</taxon>
        <taxon>Dikarya</taxon>
        <taxon>Ascomycota</taxon>
        <taxon>Pezizomycotina</taxon>
        <taxon>Dothideomycetes</taxon>
        <taxon>Pleosporomycetidae</taxon>
        <taxon>Pleosporales</taxon>
        <taxon>Massarineae</taxon>
        <taxon>Didymosphaeriaceae</taxon>
        <taxon>Karstenula</taxon>
    </lineage>
</organism>
<proteinExistence type="predicted"/>
<dbReference type="EMBL" id="MU001504">
    <property type="protein sequence ID" value="KAF2442255.1"/>
    <property type="molecule type" value="Genomic_DNA"/>
</dbReference>
<accession>A0A9P4PC29</accession>
<reference evidence="1" key="1">
    <citation type="journal article" date="2020" name="Stud. Mycol.">
        <title>101 Dothideomycetes genomes: a test case for predicting lifestyles and emergence of pathogens.</title>
        <authorList>
            <person name="Haridas S."/>
            <person name="Albert R."/>
            <person name="Binder M."/>
            <person name="Bloem J."/>
            <person name="Labutti K."/>
            <person name="Salamov A."/>
            <person name="Andreopoulos B."/>
            <person name="Baker S."/>
            <person name="Barry K."/>
            <person name="Bills G."/>
            <person name="Bluhm B."/>
            <person name="Cannon C."/>
            <person name="Castanera R."/>
            <person name="Culley D."/>
            <person name="Daum C."/>
            <person name="Ezra D."/>
            <person name="Gonzalez J."/>
            <person name="Henrissat B."/>
            <person name="Kuo A."/>
            <person name="Liang C."/>
            <person name="Lipzen A."/>
            <person name="Lutzoni F."/>
            <person name="Magnuson J."/>
            <person name="Mondo S."/>
            <person name="Nolan M."/>
            <person name="Ohm R."/>
            <person name="Pangilinan J."/>
            <person name="Park H.-J."/>
            <person name="Ramirez L."/>
            <person name="Alfaro M."/>
            <person name="Sun H."/>
            <person name="Tritt A."/>
            <person name="Yoshinaga Y."/>
            <person name="Zwiers L.-H."/>
            <person name="Turgeon B."/>
            <person name="Goodwin S."/>
            <person name="Spatafora J."/>
            <person name="Crous P."/>
            <person name="Grigoriev I."/>
        </authorList>
    </citation>
    <scope>NUCLEOTIDE SEQUENCE</scope>
    <source>
        <strain evidence="1">CBS 690.94</strain>
    </source>
</reference>
<evidence type="ECO:0000313" key="1">
    <source>
        <dbReference type="EMBL" id="KAF2442255.1"/>
    </source>
</evidence>
<keyword evidence="2" id="KW-1185">Reference proteome</keyword>
<dbReference type="AlphaFoldDB" id="A0A9P4PC29"/>
<evidence type="ECO:0000313" key="2">
    <source>
        <dbReference type="Proteomes" id="UP000799764"/>
    </source>
</evidence>